<name>A0A3Q8X446_9BACL</name>
<protein>
    <submittedName>
        <fullName evidence="2">Aldo/keto reductase</fullName>
    </submittedName>
</protein>
<evidence type="ECO:0000313" key="2">
    <source>
        <dbReference type="EMBL" id="AZN39975.1"/>
    </source>
</evidence>
<dbReference type="Pfam" id="PF00248">
    <property type="entry name" value="Aldo_ket_red"/>
    <property type="match status" value="1"/>
</dbReference>
<organism evidence="2 3">
    <name type="scientific">Paenibacillus albus</name>
    <dbReference type="NCBI Taxonomy" id="2495582"/>
    <lineage>
        <taxon>Bacteria</taxon>
        <taxon>Bacillati</taxon>
        <taxon>Bacillota</taxon>
        <taxon>Bacilli</taxon>
        <taxon>Bacillales</taxon>
        <taxon>Paenibacillaceae</taxon>
        <taxon>Paenibacillus</taxon>
    </lineage>
</organism>
<dbReference type="AlphaFoldDB" id="A0A3Q8X446"/>
<dbReference type="InterPro" id="IPR053135">
    <property type="entry name" value="AKR2_Oxidoreductase"/>
</dbReference>
<gene>
    <name evidence="2" type="ORF">EJC50_10160</name>
</gene>
<dbReference type="PRINTS" id="PR00069">
    <property type="entry name" value="ALDKETRDTASE"/>
</dbReference>
<dbReference type="Gene3D" id="3.20.20.100">
    <property type="entry name" value="NADP-dependent oxidoreductase domain"/>
    <property type="match status" value="1"/>
</dbReference>
<dbReference type="KEGG" id="palb:EJC50_10160"/>
<dbReference type="InterPro" id="IPR023210">
    <property type="entry name" value="NADP_OxRdtase_dom"/>
</dbReference>
<dbReference type="SUPFAM" id="SSF51430">
    <property type="entry name" value="NAD(P)-linked oxidoreductase"/>
    <property type="match status" value="1"/>
</dbReference>
<dbReference type="InterPro" id="IPR020471">
    <property type="entry name" value="AKR"/>
</dbReference>
<dbReference type="PANTHER" id="PTHR43312:SF1">
    <property type="entry name" value="NADP-DEPENDENT OXIDOREDUCTASE DOMAIN-CONTAINING PROTEIN"/>
    <property type="match status" value="1"/>
</dbReference>
<keyword evidence="3" id="KW-1185">Reference proteome</keyword>
<dbReference type="PANTHER" id="PTHR43312">
    <property type="entry name" value="D-THREO-ALDOSE 1-DEHYDROGENASE"/>
    <property type="match status" value="1"/>
</dbReference>
<feature type="domain" description="NADP-dependent oxidoreductase" evidence="1">
    <location>
        <begin position="20"/>
        <end position="324"/>
    </location>
</feature>
<evidence type="ECO:0000313" key="3">
    <source>
        <dbReference type="Proteomes" id="UP000272528"/>
    </source>
</evidence>
<dbReference type="EMBL" id="CP034437">
    <property type="protein sequence ID" value="AZN39975.1"/>
    <property type="molecule type" value="Genomic_DNA"/>
</dbReference>
<dbReference type="OrthoDB" id="9773828at2"/>
<dbReference type="Proteomes" id="UP000272528">
    <property type="component" value="Chromosome"/>
</dbReference>
<dbReference type="GO" id="GO:0016491">
    <property type="term" value="F:oxidoreductase activity"/>
    <property type="evidence" value="ECO:0007669"/>
    <property type="project" value="InterPro"/>
</dbReference>
<sequence length="326" mass="36362">MIMMEYRVLGRSGLKVSEVSLGCWAIGGPSWRDGNPVGWSGNNDEESIAGLRRAFELGINHLDTADVYGDGHSERVIGKFLKEVPRDQMVIATKVGWFRGTAPNAMQPIHIRHQLEQSLMNLGTDYLDLHYFHNTNFGPDDLYLEEAADTMRQLQKEGKVRVIGQSGYSYRDLMRVSPVTRPDVLQFHYNAFGNEFDKAETNLFKWADENNVGMVLFGPLAQGLLLDKFDPENPPQFGEGDIRAENSGFTKDGLLALRSKLQPIKERFGADTQDLIRVMLQFALAQSPNACVIPGFKNARQVESNAAGAGKPLTAEDVAFIREALR</sequence>
<accession>A0A3Q8X446</accession>
<dbReference type="InterPro" id="IPR036812">
    <property type="entry name" value="NAD(P)_OxRdtase_dom_sf"/>
</dbReference>
<evidence type="ECO:0000259" key="1">
    <source>
        <dbReference type="Pfam" id="PF00248"/>
    </source>
</evidence>
<proteinExistence type="predicted"/>
<reference evidence="3" key="1">
    <citation type="submission" date="2018-12" db="EMBL/GenBank/DDBJ databases">
        <title>Genome sequence of Peanibacillus sp.</title>
        <authorList>
            <person name="Subramani G."/>
            <person name="Srinivasan S."/>
            <person name="Kim M.K."/>
        </authorList>
    </citation>
    <scope>NUCLEOTIDE SEQUENCE [LARGE SCALE GENOMIC DNA]</scope>
    <source>
        <strain evidence="3">18JY67-1</strain>
    </source>
</reference>